<feature type="transmembrane region" description="Helical" evidence="13">
    <location>
        <begin position="12"/>
        <end position="29"/>
    </location>
</feature>
<dbReference type="Ensembl" id="ENSCCRT00000073606.2">
    <property type="protein sequence ID" value="ENSCCRP00000067922.2"/>
    <property type="gene ID" value="ENSCCRG00000036546.2"/>
</dbReference>
<evidence type="ECO:0000256" key="3">
    <source>
        <dbReference type="ARBA" id="ARBA00022729"/>
    </source>
</evidence>
<evidence type="ECO:0000256" key="9">
    <source>
        <dbReference type="ARBA" id="ARBA00066177"/>
    </source>
</evidence>
<reference evidence="15" key="1">
    <citation type="submission" date="2025-08" db="UniProtKB">
        <authorList>
            <consortium name="Ensembl"/>
        </authorList>
    </citation>
    <scope>IDENTIFICATION</scope>
</reference>
<feature type="compositionally biased region" description="Basic and acidic residues" evidence="12">
    <location>
        <begin position="284"/>
        <end position="301"/>
    </location>
</feature>
<keyword evidence="7" id="KW-0325">Glycoprotein</keyword>
<dbReference type="GO" id="GO:0030970">
    <property type="term" value="P:retrograde protein transport, ER to cytosol"/>
    <property type="evidence" value="ECO:0007669"/>
    <property type="project" value="TreeGrafter"/>
</dbReference>
<keyword evidence="4 10" id="KW-0430">Lectin</keyword>
<feature type="compositionally biased region" description="Basic and acidic residues" evidence="12">
    <location>
        <begin position="504"/>
        <end position="528"/>
    </location>
</feature>
<dbReference type="SMR" id="A0A8C1DSC3"/>
<protein>
    <recommendedName>
        <fullName evidence="10">Endoplasmic reticulum lectin</fullName>
    </recommendedName>
    <alternativeName>
        <fullName evidence="10">Protein OS-9</fullName>
    </alternativeName>
</protein>
<name>A0A8C1DSC3_CYPCA</name>
<feature type="compositionally biased region" description="Basic and acidic residues" evidence="12">
    <location>
        <begin position="389"/>
        <end position="422"/>
    </location>
</feature>
<evidence type="ECO:0000256" key="12">
    <source>
        <dbReference type="SAM" id="MobiDB-lite"/>
    </source>
</evidence>
<evidence type="ECO:0000256" key="10">
    <source>
        <dbReference type="RuleBase" id="RU369099"/>
    </source>
</evidence>
<feature type="compositionally biased region" description="Polar residues" evidence="12">
    <location>
        <begin position="336"/>
        <end position="353"/>
    </location>
</feature>
<evidence type="ECO:0000256" key="4">
    <source>
        <dbReference type="ARBA" id="ARBA00022734"/>
    </source>
</evidence>
<accession>A0A8C1DSC3</accession>
<keyword evidence="16" id="KW-1185">Reference proteome</keyword>
<dbReference type="InterPro" id="IPR045149">
    <property type="entry name" value="OS-9-like"/>
</dbReference>
<feature type="domain" description="MRH" evidence="14">
    <location>
        <begin position="104"/>
        <end position="223"/>
    </location>
</feature>
<dbReference type="Pfam" id="PF07915">
    <property type="entry name" value="PRKCSH"/>
    <property type="match status" value="1"/>
</dbReference>
<dbReference type="InterPro" id="IPR012913">
    <property type="entry name" value="OS9-like_dom"/>
</dbReference>
<evidence type="ECO:0000313" key="16">
    <source>
        <dbReference type="Proteomes" id="UP001108240"/>
    </source>
</evidence>
<feature type="compositionally biased region" description="Acidic residues" evidence="12">
    <location>
        <begin position="428"/>
        <end position="440"/>
    </location>
</feature>
<comment type="similarity">
    <text evidence="2 10">Belongs to the OS-9 family.</text>
</comment>
<comment type="function">
    <text evidence="10">Lectin involved in the quality control of the secretory pathway. As a member of the endoplasmic reticulum-associated degradation lumenal (ERAD-L) surveillance system, targets misfolded endoplasmic reticulum lumenal glycoproteins for degradation.</text>
</comment>
<dbReference type="Proteomes" id="UP001108240">
    <property type="component" value="Unplaced"/>
</dbReference>
<evidence type="ECO:0000313" key="15">
    <source>
        <dbReference type="Ensembl" id="ENSCCRP00000067922.2"/>
    </source>
</evidence>
<comment type="function">
    <text evidence="8">Lectin component of the HRD1 complex, which functions in endoplasmic reticulum (ER) quality control and ER-associated degradation (ERAD). Specifically recognizes and binds improperly folded glycoproteins as well as hyperglycosylated proteins, retain them in the ER, and transfers them to the ubiquitination machinery and promote their degradation. Possible targets include TRPV4 as well as hyperglycosylated HSP90B1.</text>
</comment>
<dbReference type="InterPro" id="IPR044865">
    <property type="entry name" value="MRH_dom"/>
</dbReference>
<comment type="subcellular location">
    <subcellularLocation>
        <location evidence="1 10">Endoplasmic reticulum lumen</location>
    </subcellularLocation>
</comment>
<dbReference type="PANTHER" id="PTHR15414:SF5">
    <property type="entry name" value="PROTEIN OS-9"/>
    <property type="match status" value="1"/>
</dbReference>
<keyword evidence="13" id="KW-0812">Transmembrane</keyword>
<organism evidence="15 16">
    <name type="scientific">Cyprinus carpio carpio</name>
    <dbReference type="NCBI Taxonomy" id="630221"/>
    <lineage>
        <taxon>Eukaryota</taxon>
        <taxon>Metazoa</taxon>
        <taxon>Chordata</taxon>
        <taxon>Craniata</taxon>
        <taxon>Vertebrata</taxon>
        <taxon>Euteleostomi</taxon>
        <taxon>Actinopterygii</taxon>
        <taxon>Neopterygii</taxon>
        <taxon>Teleostei</taxon>
        <taxon>Ostariophysi</taxon>
        <taxon>Cypriniformes</taxon>
        <taxon>Cyprinidae</taxon>
        <taxon>Cyprininae</taxon>
        <taxon>Cyprinus</taxon>
    </lineage>
</organism>
<sequence>MASSLIKWLRGLYVFFLTCLLSVLAFLNLEELNEMKYGIQILPDPVIMGQMEDVMLVSNKYKQLYECRLPAQAVRFHQDPVSEPDVQGYSGPGVPDLLKPMQTAPCLVKTKDWWTYEFCYGQHIRQYHLEDSEIKGDVLFLGYYDSEFDWTNETAKASKQHKLKRYHSQSYVNGSKCDLNGNPRETEVRFVCEEGSSDYIARVDEPQSCRYVLTVHTSRTCQHPLLRPLSTAKPQGIVCQPALSAQQYMDYVKAQVSDTKRKVEQISEELKNLDEILSKDDKNKGLQDVKTDEDPVVHSDEPPLSESETKEDEVADGGLMREEPEDKDFWEGVTKPASTESSTPDSENPQEPQDGQLHENDIFAEEKFNFKIITDPADLMKFVQHLRESNQKNRKAELEKEIQHSSQKSEEQEEEGKKREEMAAGSEVEVEEGDDDERLLQEFEDEMADLSVPSSKIEEIKEEMQKEFDNIIEEAQQELENEGLKGEFDHSEAAQTLENTLGKLLDRLEDKTGHESQPETEKNTEMHKSTHTQHKTEGGPSAGNPNLVPKTPAQAGSSGEQVKVRVTRYKVGGGLATGAVTGGNDDDDGEGGVKVKELGEGDPQWQQIQEVVKEQLERAGIKAEGKIEVKILTRKTAEEAGDQWLTEEDTKSFRELLINLLTGGTEEVYKEQKRQQELENNYKFVWGEKQEEGQSTGNSDSDETDF</sequence>
<keyword evidence="5 10" id="KW-0256">Endoplasmic reticulum</keyword>
<dbReference type="PROSITE" id="PS51914">
    <property type="entry name" value="MRH"/>
    <property type="match status" value="1"/>
</dbReference>
<evidence type="ECO:0000256" key="13">
    <source>
        <dbReference type="SAM" id="Phobius"/>
    </source>
</evidence>
<feature type="region of interest" description="Disordered" evidence="12">
    <location>
        <begin position="284"/>
        <end position="363"/>
    </location>
</feature>
<reference evidence="15" key="2">
    <citation type="submission" date="2025-09" db="UniProtKB">
        <authorList>
            <consortium name="Ensembl"/>
        </authorList>
    </citation>
    <scope>IDENTIFICATION</scope>
</reference>
<keyword evidence="6" id="KW-1015">Disulfide bond</keyword>
<feature type="region of interest" description="Disordered" evidence="12">
    <location>
        <begin position="389"/>
        <end position="440"/>
    </location>
</feature>
<evidence type="ECO:0000256" key="2">
    <source>
        <dbReference type="ARBA" id="ARBA00009918"/>
    </source>
</evidence>
<dbReference type="GeneTree" id="ENSGT00530000063603"/>
<dbReference type="GO" id="GO:0030246">
    <property type="term" value="F:carbohydrate binding"/>
    <property type="evidence" value="ECO:0007669"/>
    <property type="project" value="UniProtKB-UniRule"/>
</dbReference>
<feature type="region of interest" description="Disordered" evidence="12">
    <location>
        <begin position="491"/>
        <end position="561"/>
    </location>
</feature>
<keyword evidence="13" id="KW-1133">Transmembrane helix</keyword>
<evidence type="ECO:0000259" key="14">
    <source>
        <dbReference type="PROSITE" id="PS51914"/>
    </source>
</evidence>
<feature type="coiled-coil region" evidence="11">
    <location>
        <begin position="256"/>
        <end position="283"/>
    </location>
</feature>
<feature type="region of interest" description="Disordered" evidence="12">
    <location>
        <begin position="686"/>
        <end position="706"/>
    </location>
</feature>
<proteinExistence type="inferred from homology"/>
<dbReference type="GO" id="GO:0005788">
    <property type="term" value="C:endoplasmic reticulum lumen"/>
    <property type="evidence" value="ECO:0007669"/>
    <property type="project" value="UniProtKB-SubCell"/>
</dbReference>
<evidence type="ECO:0000256" key="11">
    <source>
        <dbReference type="SAM" id="Coils"/>
    </source>
</evidence>
<evidence type="ECO:0000256" key="7">
    <source>
        <dbReference type="ARBA" id="ARBA00023180"/>
    </source>
</evidence>
<feature type="compositionally biased region" description="Basic and acidic residues" evidence="12">
    <location>
        <begin position="319"/>
        <end position="330"/>
    </location>
</feature>
<evidence type="ECO:0000256" key="8">
    <source>
        <dbReference type="ARBA" id="ARBA00053710"/>
    </source>
</evidence>
<keyword evidence="3" id="KW-0732">Signal</keyword>
<dbReference type="OMA" id="HSQLEDN"/>
<dbReference type="FunFam" id="2.70.130.10:FF:000002">
    <property type="entry name" value="protein OS-9 isoform X1"/>
    <property type="match status" value="1"/>
</dbReference>
<keyword evidence="11" id="KW-0175">Coiled coil</keyword>
<evidence type="ECO:0000256" key="1">
    <source>
        <dbReference type="ARBA" id="ARBA00004319"/>
    </source>
</evidence>
<keyword evidence="13" id="KW-0472">Membrane</keyword>
<dbReference type="GO" id="GO:0030968">
    <property type="term" value="P:endoplasmic reticulum unfolded protein response"/>
    <property type="evidence" value="ECO:0007669"/>
    <property type="project" value="UniProtKB-UniRule"/>
</dbReference>
<feature type="coiled-coil region" evidence="11">
    <location>
        <begin position="454"/>
        <end position="481"/>
    </location>
</feature>
<comment type="subunit">
    <text evidence="9">Component of the HRD1 complex, which comprises at least SYNV1/HRD1, DERL1/2, FAM8A1, HERPUD1/HERP, OS9, SEL1L and UBE2J1. FAM8A1 is stabilized by interaction with SYNV1, which prevents its proteasomal degradation. OS9 and UBE2J1 recruitment to the complex may be mediated by SEL1L. Through this complex, may interact with ERLEC1 and HSPA5. Interacts (via C-terminus) with CPNE6 (via second C2 domain); this interaction occurs in a calcium-dependent manner in vitro. Interacts with CREB3.</text>
</comment>
<evidence type="ECO:0000256" key="6">
    <source>
        <dbReference type="ARBA" id="ARBA00023157"/>
    </source>
</evidence>
<dbReference type="PANTHER" id="PTHR15414">
    <property type="entry name" value="OS-9-RELATED"/>
    <property type="match status" value="1"/>
</dbReference>
<evidence type="ECO:0000256" key="5">
    <source>
        <dbReference type="ARBA" id="ARBA00022824"/>
    </source>
</evidence>
<dbReference type="AlphaFoldDB" id="A0A8C1DSC3"/>